<reference evidence="2" key="1">
    <citation type="submission" date="2013-05" db="EMBL/GenBank/DDBJ databases">
        <title>Genome assembly of Cystobacter fuscus DSM 2262.</title>
        <authorList>
            <person name="Sharma G."/>
            <person name="Khatri I."/>
            <person name="Kaur C."/>
            <person name="Mayilraj S."/>
            <person name="Subramanian S."/>
        </authorList>
    </citation>
    <scope>NUCLEOTIDE SEQUENCE [LARGE SCALE GENOMIC DNA]</scope>
    <source>
        <strain evidence="2">DSM 2262</strain>
    </source>
</reference>
<evidence type="ECO:0000313" key="3">
    <source>
        <dbReference type="Proteomes" id="UP000011682"/>
    </source>
</evidence>
<feature type="compositionally biased region" description="Basic residues" evidence="1">
    <location>
        <begin position="25"/>
        <end position="43"/>
    </location>
</feature>
<dbReference type="EMBL" id="ANAH02000071">
    <property type="protein sequence ID" value="EPX55452.1"/>
    <property type="molecule type" value="Genomic_DNA"/>
</dbReference>
<gene>
    <name evidence="2" type="ORF">D187_009063</name>
</gene>
<evidence type="ECO:0000313" key="2">
    <source>
        <dbReference type="EMBL" id="EPX55452.1"/>
    </source>
</evidence>
<evidence type="ECO:0000256" key="1">
    <source>
        <dbReference type="SAM" id="MobiDB-lite"/>
    </source>
</evidence>
<keyword evidence="3" id="KW-1185">Reference proteome</keyword>
<dbReference type="AlphaFoldDB" id="S9NZJ6"/>
<organism evidence="2 3">
    <name type="scientific">Cystobacter fuscus (strain ATCC 25194 / DSM 2262 / NBRC 100088 / M29)</name>
    <dbReference type="NCBI Taxonomy" id="1242864"/>
    <lineage>
        <taxon>Bacteria</taxon>
        <taxon>Pseudomonadati</taxon>
        <taxon>Myxococcota</taxon>
        <taxon>Myxococcia</taxon>
        <taxon>Myxococcales</taxon>
        <taxon>Cystobacterineae</taxon>
        <taxon>Archangiaceae</taxon>
        <taxon>Cystobacter</taxon>
    </lineage>
</organism>
<feature type="compositionally biased region" description="Basic and acidic residues" evidence="1">
    <location>
        <begin position="15"/>
        <end position="24"/>
    </location>
</feature>
<accession>S9NZJ6</accession>
<protein>
    <submittedName>
        <fullName evidence="2">Uncharacterized protein</fullName>
    </submittedName>
</protein>
<proteinExistence type="predicted"/>
<dbReference type="Proteomes" id="UP000011682">
    <property type="component" value="Unassembled WGS sequence"/>
</dbReference>
<name>S9NZJ6_CYSF2</name>
<feature type="region of interest" description="Disordered" evidence="1">
    <location>
        <begin position="1"/>
        <end position="43"/>
    </location>
</feature>
<sequence length="43" mass="4877">MLAQEFQLLPCDLTTKGESREQRSARRTHAARTGKRTRGYPGT</sequence>
<comment type="caution">
    <text evidence="2">The sequence shown here is derived from an EMBL/GenBank/DDBJ whole genome shotgun (WGS) entry which is preliminary data.</text>
</comment>